<dbReference type="PANTHER" id="PTHR40469:SF2">
    <property type="entry name" value="GALACTOSE-BINDING DOMAIN-LIKE SUPERFAMILY PROTEIN"/>
    <property type="match status" value="1"/>
</dbReference>
<accession>A0A372NV57</accession>
<dbReference type="AlphaFoldDB" id="A0A372NV57"/>
<evidence type="ECO:0000313" key="3">
    <source>
        <dbReference type="Proteomes" id="UP000264217"/>
    </source>
</evidence>
<comment type="caution">
    <text evidence="2">The sequence shown here is derived from an EMBL/GenBank/DDBJ whole genome shotgun (WGS) entry which is preliminary data.</text>
</comment>
<name>A0A372NV57_9SPHI</name>
<dbReference type="EMBL" id="QWDC01000001">
    <property type="protein sequence ID" value="RFZ93996.1"/>
    <property type="molecule type" value="Genomic_DNA"/>
</dbReference>
<protein>
    <submittedName>
        <fullName evidence="2">ThuA domain-containing protein</fullName>
    </submittedName>
</protein>
<dbReference type="Proteomes" id="UP000264217">
    <property type="component" value="Unassembled WGS sequence"/>
</dbReference>
<gene>
    <name evidence="2" type="ORF">D0C36_00065</name>
</gene>
<dbReference type="Gene3D" id="3.40.50.880">
    <property type="match status" value="1"/>
</dbReference>
<feature type="domain" description="ThuA-like" evidence="1">
    <location>
        <begin position="24"/>
        <end position="236"/>
    </location>
</feature>
<evidence type="ECO:0000259" key="1">
    <source>
        <dbReference type="Pfam" id="PF06283"/>
    </source>
</evidence>
<dbReference type="SUPFAM" id="SSF52317">
    <property type="entry name" value="Class I glutamine amidotransferase-like"/>
    <property type="match status" value="1"/>
</dbReference>
<organism evidence="2 3">
    <name type="scientific">Mucilaginibacter conchicola</name>
    <dbReference type="NCBI Taxonomy" id="2303333"/>
    <lineage>
        <taxon>Bacteria</taxon>
        <taxon>Pseudomonadati</taxon>
        <taxon>Bacteroidota</taxon>
        <taxon>Sphingobacteriia</taxon>
        <taxon>Sphingobacteriales</taxon>
        <taxon>Sphingobacteriaceae</taxon>
        <taxon>Mucilaginibacter</taxon>
    </lineage>
</organism>
<dbReference type="RefSeq" id="WP_117389562.1">
    <property type="nucleotide sequence ID" value="NZ_QWDC01000001.1"/>
</dbReference>
<evidence type="ECO:0000313" key="2">
    <source>
        <dbReference type="EMBL" id="RFZ93996.1"/>
    </source>
</evidence>
<dbReference type="OrthoDB" id="9816308at2"/>
<proteinExistence type="predicted"/>
<dbReference type="InterPro" id="IPR029010">
    <property type="entry name" value="ThuA-like"/>
</dbReference>
<dbReference type="InterPro" id="IPR029062">
    <property type="entry name" value="Class_I_gatase-like"/>
</dbReference>
<reference evidence="2 3" key="1">
    <citation type="submission" date="2018-08" db="EMBL/GenBank/DDBJ databases">
        <title>Mucilaginibacter sp. MYSH2.</title>
        <authorList>
            <person name="Seo T."/>
        </authorList>
    </citation>
    <scope>NUCLEOTIDE SEQUENCE [LARGE SCALE GENOMIC DNA]</scope>
    <source>
        <strain evidence="2 3">MYSH2</strain>
    </source>
</reference>
<dbReference type="PANTHER" id="PTHR40469">
    <property type="entry name" value="SECRETED GLYCOSYL HYDROLASE"/>
    <property type="match status" value="1"/>
</dbReference>
<dbReference type="Pfam" id="PF06283">
    <property type="entry name" value="ThuA"/>
    <property type="match status" value="1"/>
</dbReference>
<keyword evidence="3" id="KW-1185">Reference proteome</keyword>
<sequence length="240" mass="26838">MKVKIITILLISFGWFNLAAAKDRVLVFSKTTGWHHESIKAGMAAIQKLGAENNFDVDTTSSADVFTTKGLKPYKVLIFLSPTGTNIFTDAQKQAFVAYIQHGGGFVGIHAAADCSYEWPWYNKLVGAYFKDHPKVQTATVQVVDAKHISTKHMPATFQHTDEWYNFKDMNPDVTVLLKVDESSYSGGENGDNHPVAWYHKYDGGRAFYTALGHTDECFTTDTLYLQHLLGGIKYAMGRR</sequence>